<evidence type="ECO:0000313" key="4">
    <source>
        <dbReference type="Proteomes" id="UP000602510"/>
    </source>
</evidence>
<evidence type="ECO:0000313" key="2">
    <source>
        <dbReference type="EMBL" id="KAF4029518.1"/>
    </source>
</evidence>
<comment type="caution">
    <text evidence="2">The sequence shown here is derived from an EMBL/GenBank/DDBJ whole genome shotgun (WGS) entry which is preliminary data.</text>
</comment>
<name>A0A833SHD5_PHYIN</name>
<organism evidence="2 4">
    <name type="scientific">Phytophthora infestans</name>
    <name type="common">Potato late blight agent</name>
    <name type="synonym">Botrytis infestans</name>
    <dbReference type="NCBI Taxonomy" id="4787"/>
    <lineage>
        <taxon>Eukaryota</taxon>
        <taxon>Sar</taxon>
        <taxon>Stramenopiles</taxon>
        <taxon>Oomycota</taxon>
        <taxon>Peronosporomycetes</taxon>
        <taxon>Peronosporales</taxon>
        <taxon>Peronosporaceae</taxon>
        <taxon>Phytophthora</taxon>
    </lineage>
</organism>
<feature type="chain" id="PRO_5036417740" evidence="1">
    <location>
        <begin position="26"/>
        <end position="161"/>
    </location>
</feature>
<evidence type="ECO:0000313" key="3">
    <source>
        <dbReference type="EMBL" id="KAF4131847.1"/>
    </source>
</evidence>
<keyword evidence="1" id="KW-0732">Signal</keyword>
<dbReference type="EMBL" id="JAACNO010002657">
    <property type="protein sequence ID" value="KAF4131847.1"/>
    <property type="molecule type" value="Genomic_DNA"/>
</dbReference>
<dbReference type="EMBL" id="WSZM01000805">
    <property type="protein sequence ID" value="KAF4029518.1"/>
    <property type="molecule type" value="Genomic_DNA"/>
</dbReference>
<dbReference type="Proteomes" id="UP000602510">
    <property type="component" value="Unassembled WGS sequence"/>
</dbReference>
<keyword evidence="4" id="KW-1185">Reference proteome</keyword>
<accession>A0A833SHD5</accession>
<proteinExistence type="predicted"/>
<sequence length="161" mass="17239">MASTLSGIIVASAVMLVLFVHVAVAQPNDWPSLRFHFTLKRSSMKVHGETDFSMYANPILSDSDDKVLYDVFASFTDDTTLYNYTLIDGAAYASTTPFSSSLSDKDKVTPSVDCVDSESGTLPAINAIVTAINKATAVSSVKGAGSDAISGFHCRKLFPER</sequence>
<dbReference type="AlphaFoldDB" id="A0A833SHD5"/>
<dbReference type="Proteomes" id="UP000704712">
    <property type="component" value="Unassembled WGS sequence"/>
</dbReference>
<evidence type="ECO:0000256" key="1">
    <source>
        <dbReference type="SAM" id="SignalP"/>
    </source>
</evidence>
<protein>
    <submittedName>
        <fullName evidence="2">Uncharacterized protein</fullName>
    </submittedName>
</protein>
<gene>
    <name evidence="2" type="ORF">GN244_ATG18735</name>
    <name evidence="3" type="ORF">GN958_ATG18880</name>
</gene>
<feature type="signal peptide" evidence="1">
    <location>
        <begin position="1"/>
        <end position="25"/>
    </location>
</feature>
<reference evidence="2" key="1">
    <citation type="submission" date="2020-04" db="EMBL/GenBank/DDBJ databases">
        <title>Hybrid Assembly of Korean Phytophthora infestans isolates.</title>
        <authorList>
            <person name="Prokchorchik M."/>
            <person name="Lee Y."/>
            <person name="Seo J."/>
            <person name="Cho J.-H."/>
            <person name="Park Y.-E."/>
            <person name="Jang D.-C."/>
            <person name="Im J.-S."/>
            <person name="Choi J.-G."/>
            <person name="Park H.-J."/>
            <person name="Lee G.-B."/>
            <person name="Lee Y.-G."/>
            <person name="Hong S.-Y."/>
            <person name="Cho K."/>
            <person name="Sohn K.H."/>
        </authorList>
    </citation>
    <scope>NUCLEOTIDE SEQUENCE</scope>
    <source>
        <strain evidence="2">KR_1_A1</strain>
        <strain evidence="3">KR_2_A2</strain>
    </source>
</reference>